<feature type="region of interest" description="Disordered" evidence="1">
    <location>
        <begin position="63"/>
        <end position="96"/>
    </location>
</feature>
<gene>
    <name evidence="2" type="ORF">AVEN_79160_1</name>
</gene>
<sequence length="160" mass="18178">MLFLEYSAVPIIPSYLYELHHERDIEKLNATEFSTTTSTTAAAHIQIPDEDQMTTTESIQQICNCPQDKGGKEDKGGTKRRKQRVNPPRETTTEQVVETEPPTTTLSTEMKELRHHELIEENVEVGIMFASKPIVQAITNPFIGPLTNRWVSLKSQFHVD</sequence>
<evidence type="ECO:0000256" key="1">
    <source>
        <dbReference type="SAM" id="MobiDB-lite"/>
    </source>
</evidence>
<dbReference type="Proteomes" id="UP000499080">
    <property type="component" value="Unassembled WGS sequence"/>
</dbReference>
<organism evidence="2 3">
    <name type="scientific">Araneus ventricosus</name>
    <name type="common">Orbweaver spider</name>
    <name type="synonym">Epeira ventricosa</name>
    <dbReference type="NCBI Taxonomy" id="182803"/>
    <lineage>
        <taxon>Eukaryota</taxon>
        <taxon>Metazoa</taxon>
        <taxon>Ecdysozoa</taxon>
        <taxon>Arthropoda</taxon>
        <taxon>Chelicerata</taxon>
        <taxon>Arachnida</taxon>
        <taxon>Araneae</taxon>
        <taxon>Araneomorphae</taxon>
        <taxon>Entelegynae</taxon>
        <taxon>Araneoidea</taxon>
        <taxon>Araneidae</taxon>
        <taxon>Araneus</taxon>
    </lineage>
</organism>
<accession>A0A4Y2LM77</accession>
<dbReference type="EMBL" id="BGPR01005901">
    <property type="protein sequence ID" value="GBN14437.1"/>
    <property type="molecule type" value="Genomic_DNA"/>
</dbReference>
<reference evidence="2 3" key="1">
    <citation type="journal article" date="2019" name="Sci. Rep.">
        <title>Orb-weaving spider Araneus ventricosus genome elucidates the spidroin gene catalogue.</title>
        <authorList>
            <person name="Kono N."/>
            <person name="Nakamura H."/>
            <person name="Ohtoshi R."/>
            <person name="Moran D.A.P."/>
            <person name="Shinohara A."/>
            <person name="Yoshida Y."/>
            <person name="Fujiwara M."/>
            <person name="Mori M."/>
            <person name="Tomita M."/>
            <person name="Arakawa K."/>
        </authorList>
    </citation>
    <scope>NUCLEOTIDE SEQUENCE [LARGE SCALE GENOMIC DNA]</scope>
</reference>
<keyword evidence="3" id="KW-1185">Reference proteome</keyword>
<evidence type="ECO:0000313" key="2">
    <source>
        <dbReference type="EMBL" id="GBN14437.1"/>
    </source>
</evidence>
<proteinExistence type="predicted"/>
<name>A0A4Y2LM77_ARAVE</name>
<dbReference type="OrthoDB" id="6436603at2759"/>
<protein>
    <submittedName>
        <fullName evidence="2">Uncharacterized protein</fullName>
    </submittedName>
</protein>
<dbReference type="AlphaFoldDB" id="A0A4Y2LM77"/>
<evidence type="ECO:0000313" key="3">
    <source>
        <dbReference type="Proteomes" id="UP000499080"/>
    </source>
</evidence>
<comment type="caution">
    <text evidence="2">The sequence shown here is derived from an EMBL/GenBank/DDBJ whole genome shotgun (WGS) entry which is preliminary data.</text>
</comment>